<dbReference type="Pfam" id="PF04930">
    <property type="entry name" value="FUN14"/>
    <property type="match status" value="1"/>
</dbReference>
<evidence type="ECO:0000256" key="5">
    <source>
        <dbReference type="ARBA" id="ARBA00023136"/>
    </source>
</evidence>
<organism evidence="7 8">
    <name type="scientific">Podospora didyma</name>
    <dbReference type="NCBI Taxonomy" id="330526"/>
    <lineage>
        <taxon>Eukaryota</taxon>
        <taxon>Fungi</taxon>
        <taxon>Dikarya</taxon>
        <taxon>Ascomycota</taxon>
        <taxon>Pezizomycotina</taxon>
        <taxon>Sordariomycetes</taxon>
        <taxon>Sordariomycetidae</taxon>
        <taxon>Sordariales</taxon>
        <taxon>Podosporaceae</taxon>
        <taxon>Podospora</taxon>
    </lineage>
</organism>
<dbReference type="GO" id="GO:0016020">
    <property type="term" value="C:membrane"/>
    <property type="evidence" value="ECO:0007669"/>
    <property type="project" value="UniProtKB-SubCell"/>
</dbReference>
<keyword evidence="8" id="KW-1185">Reference proteome</keyword>
<sequence>MASISLCRSALRRHAFPLSLALTTGLVMTNKQRPMRFDVLSPPPEASTRNYSSGPNKKEMLNAETIKQLSGGSLSGFCVGLLVSVFSKTLVILVGLSVVLVQVASRYGINVMEQLELKKRVQSSKILTMLSKTTAFKVAFGASFALSAFMSF</sequence>
<proteinExistence type="inferred from homology"/>
<dbReference type="Proteomes" id="UP001285441">
    <property type="component" value="Unassembled WGS sequence"/>
</dbReference>
<name>A0AAE0K198_9PEZI</name>
<dbReference type="EMBL" id="JAULSW010000010">
    <property type="protein sequence ID" value="KAK3368198.1"/>
    <property type="molecule type" value="Genomic_DNA"/>
</dbReference>
<comment type="caution">
    <text evidence="7">The sequence shown here is derived from an EMBL/GenBank/DDBJ whole genome shotgun (WGS) entry which is preliminary data.</text>
</comment>
<evidence type="ECO:0000313" key="8">
    <source>
        <dbReference type="Proteomes" id="UP001285441"/>
    </source>
</evidence>
<comment type="subcellular location">
    <subcellularLocation>
        <location evidence="1">Membrane</location>
    </subcellularLocation>
</comment>
<keyword evidence="4 6" id="KW-1133">Transmembrane helix</keyword>
<dbReference type="AlphaFoldDB" id="A0AAE0K198"/>
<gene>
    <name evidence="7" type="ORF">B0H63DRAFT_72232</name>
</gene>
<feature type="transmembrane region" description="Helical" evidence="6">
    <location>
        <begin position="90"/>
        <end position="109"/>
    </location>
</feature>
<reference evidence="7" key="2">
    <citation type="submission" date="2023-06" db="EMBL/GenBank/DDBJ databases">
        <authorList>
            <consortium name="Lawrence Berkeley National Laboratory"/>
            <person name="Haridas S."/>
            <person name="Hensen N."/>
            <person name="Bonometti L."/>
            <person name="Westerberg I."/>
            <person name="Brannstrom I.O."/>
            <person name="Guillou S."/>
            <person name="Cros-Aarteil S."/>
            <person name="Calhoun S."/>
            <person name="Kuo A."/>
            <person name="Mondo S."/>
            <person name="Pangilinan J."/>
            <person name="Riley R."/>
            <person name="LaButti K."/>
            <person name="Andreopoulos B."/>
            <person name="Lipzen A."/>
            <person name="Chen C."/>
            <person name="Yanf M."/>
            <person name="Daum C."/>
            <person name="Ng V."/>
            <person name="Clum A."/>
            <person name="Steindorff A."/>
            <person name="Ohm R."/>
            <person name="Martin F."/>
            <person name="Silar P."/>
            <person name="Natvig D."/>
            <person name="Lalanne C."/>
            <person name="Gautier V."/>
            <person name="Ament-velasquez S.L."/>
            <person name="Kruys A."/>
            <person name="Hutchinson M.I."/>
            <person name="Powell A.J."/>
            <person name="Barry K."/>
            <person name="Miller A.N."/>
            <person name="Grigoriev I.V."/>
            <person name="Debuchy R."/>
            <person name="Gladieux P."/>
            <person name="Thoren M.H."/>
            <person name="Johannesson H."/>
        </authorList>
    </citation>
    <scope>NUCLEOTIDE SEQUENCE</scope>
    <source>
        <strain evidence="7">CBS 232.78</strain>
    </source>
</reference>
<keyword evidence="5 6" id="KW-0472">Membrane</keyword>
<keyword evidence="3 6" id="KW-0812">Transmembrane</keyword>
<evidence type="ECO:0000256" key="2">
    <source>
        <dbReference type="ARBA" id="ARBA00009160"/>
    </source>
</evidence>
<evidence type="ECO:0000256" key="6">
    <source>
        <dbReference type="SAM" id="Phobius"/>
    </source>
</evidence>
<comment type="similarity">
    <text evidence="2">Belongs to the FUN14 family.</text>
</comment>
<protein>
    <recommendedName>
        <fullName evidence="9">FUN14 family protein</fullName>
    </recommendedName>
</protein>
<evidence type="ECO:0000313" key="7">
    <source>
        <dbReference type="EMBL" id="KAK3368198.1"/>
    </source>
</evidence>
<evidence type="ECO:0000256" key="4">
    <source>
        <dbReference type="ARBA" id="ARBA00022989"/>
    </source>
</evidence>
<evidence type="ECO:0000256" key="1">
    <source>
        <dbReference type="ARBA" id="ARBA00004370"/>
    </source>
</evidence>
<reference evidence="7" key="1">
    <citation type="journal article" date="2023" name="Mol. Phylogenet. Evol.">
        <title>Genome-scale phylogeny and comparative genomics of the fungal order Sordariales.</title>
        <authorList>
            <person name="Hensen N."/>
            <person name="Bonometti L."/>
            <person name="Westerberg I."/>
            <person name="Brannstrom I.O."/>
            <person name="Guillou S."/>
            <person name="Cros-Aarteil S."/>
            <person name="Calhoun S."/>
            <person name="Haridas S."/>
            <person name="Kuo A."/>
            <person name="Mondo S."/>
            <person name="Pangilinan J."/>
            <person name="Riley R."/>
            <person name="LaButti K."/>
            <person name="Andreopoulos B."/>
            <person name="Lipzen A."/>
            <person name="Chen C."/>
            <person name="Yan M."/>
            <person name="Daum C."/>
            <person name="Ng V."/>
            <person name="Clum A."/>
            <person name="Steindorff A."/>
            <person name="Ohm R.A."/>
            <person name="Martin F."/>
            <person name="Silar P."/>
            <person name="Natvig D.O."/>
            <person name="Lalanne C."/>
            <person name="Gautier V."/>
            <person name="Ament-Velasquez S.L."/>
            <person name="Kruys A."/>
            <person name="Hutchinson M.I."/>
            <person name="Powell A.J."/>
            <person name="Barry K."/>
            <person name="Miller A.N."/>
            <person name="Grigoriev I.V."/>
            <person name="Debuchy R."/>
            <person name="Gladieux P."/>
            <person name="Hiltunen Thoren M."/>
            <person name="Johannesson H."/>
        </authorList>
    </citation>
    <scope>NUCLEOTIDE SEQUENCE</scope>
    <source>
        <strain evidence="7">CBS 232.78</strain>
    </source>
</reference>
<evidence type="ECO:0008006" key="9">
    <source>
        <dbReference type="Google" id="ProtNLM"/>
    </source>
</evidence>
<accession>A0AAE0K198</accession>
<evidence type="ECO:0000256" key="3">
    <source>
        <dbReference type="ARBA" id="ARBA00022692"/>
    </source>
</evidence>
<dbReference type="InterPro" id="IPR007014">
    <property type="entry name" value="FUN14"/>
</dbReference>